<dbReference type="Gene3D" id="3.30.360.10">
    <property type="entry name" value="Dihydrodipicolinate Reductase, domain 2"/>
    <property type="match status" value="1"/>
</dbReference>
<proteinExistence type="predicted"/>
<dbReference type="PANTHER" id="PTHR43377:SF1">
    <property type="entry name" value="BILIVERDIN REDUCTASE A"/>
    <property type="match status" value="1"/>
</dbReference>
<feature type="domain" description="GFO/IDH/MocA-like oxidoreductase" evidence="2">
    <location>
        <begin position="140"/>
        <end position="249"/>
    </location>
</feature>
<reference evidence="3" key="2">
    <citation type="submission" date="2020-09" db="EMBL/GenBank/DDBJ databases">
        <authorList>
            <person name="Sun Q."/>
            <person name="Zhou Y."/>
        </authorList>
    </citation>
    <scope>NUCLEOTIDE SEQUENCE</scope>
    <source>
        <strain evidence="3">CGMCC 1.15371</strain>
    </source>
</reference>
<accession>A0A8J2YCI5</accession>
<dbReference type="EMBL" id="BMIR01000005">
    <property type="protein sequence ID" value="GGE36943.1"/>
    <property type="molecule type" value="Genomic_DNA"/>
</dbReference>
<dbReference type="InterPro" id="IPR051450">
    <property type="entry name" value="Gfo/Idh/MocA_Oxidoreductases"/>
</dbReference>
<dbReference type="AlphaFoldDB" id="A0A8J2YCI5"/>
<organism evidence="3 4">
    <name type="scientific">Pullulanibacillus camelliae</name>
    <dbReference type="NCBI Taxonomy" id="1707096"/>
    <lineage>
        <taxon>Bacteria</taxon>
        <taxon>Bacillati</taxon>
        <taxon>Bacillota</taxon>
        <taxon>Bacilli</taxon>
        <taxon>Bacillales</taxon>
        <taxon>Sporolactobacillaceae</taxon>
        <taxon>Pullulanibacillus</taxon>
    </lineage>
</organism>
<dbReference type="Gene3D" id="3.40.50.720">
    <property type="entry name" value="NAD(P)-binding Rossmann-like Domain"/>
    <property type="match status" value="1"/>
</dbReference>
<reference evidence="3" key="1">
    <citation type="journal article" date="2014" name="Int. J. Syst. Evol. Microbiol.">
        <title>Complete genome sequence of Corynebacterium casei LMG S-19264T (=DSM 44701T), isolated from a smear-ripened cheese.</title>
        <authorList>
            <consortium name="US DOE Joint Genome Institute (JGI-PGF)"/>
            <person name="Walter F."/>
            <person name="Albersmeier A."/>
            <person name="Kalinowski J."/>
            <person name="Ruckert C."/>
        </authorList>
    </citation>
    <scope>NUCLEOTIDE SEQUENCE</scope>
    <source>
        <strain evidence="3">CGMCC 1.15371</strain>
    </source>
</reference>
<dbReference type="InterPro" id="IPR000683">
    <property type="entry name" value="Gfo/Idh/MocA-like_OxRdtase_N"/>
</dbReference>
<evidence type="ECO:0000259" key="1">
    <source>
        <dbReference type="Pfam" id="PF01408"/>
    </source>
</evidence>
<gene>
    <name evidence="3" type="ORF">GCM10011391_14790</name>
</gene>
<keyword evidence="4" id="KW-1185">Reference proteome</keyword>
<dbReference type="InterPro" id="IPR036291">
    <property type="entry name" value="NAD(P)-bd_dom_sf"/>
</dbReference>
<dbReference type="PANTHER" id="PTHR43377">
    <property type="entry name" value="BILIVERDIN REDUCTASE A"/>
    <property type="match status" value="1"/>
</dbReference>
<dbReference type="SUPFAM" id="SSF51735">
    <property type="entry name" value="NAD(P)-binding Rossmann-fold domains"/>
    <property type="match status" value="1"/>
</dbReference>
<dbReference type="SUPFAM" id="SSF55347">
    <property type="entry name" value="Glyceraldehyde-3-phosphate dehydrogenase-like, C-terminal domain"/>
    <property type="match status" value="1"/>
</dbReference>
<dbReference type="Proteomes" id="UP000628775">
    <property type="component" value="Unassembled WGS sequence"/>
</dbReference>
<evidence type="ECO:0000313" key="4">
    <source>
        <dbReference type="Proteomes" id="UP000628775"/>
    </source>
</evidence>
<evidence type="ECO:0000259" key="2">
    <source>
        <dbReference type="Pfam" id="PF22725"/>
    </source>
</evidence>
<name>A0A8J2YCI5_9BACL</name>
<feature type="domain" description="Gfo/Idh/MocA-like oxidoreductase N-terminal" evidence="1">
    <location>
        <begin position="7"/>
        <end position="128"/>
    </location>
</feature>
<comment type="caution">
    <text evidence="3">The sequence shown here is derived from an EMBL/GenBank/DDBJ whole genome shotgun (WGS) entry which is preliminary data.</text>
</comment>
<dbReference type="Pfam" id="PF01408">
    <property type="entry name" value="GFO_IDH_MocA"/>
    <property type="match status" value="1"/>
</dbReference>
<sequence length="347" mass="38385">MCVQVMLKVAVVGVGHIGSIHASVYKDNPKTEIVAVCDSIVEKADEAAKQFGGRAFYSVEEMLQSGIALDLVSVCTKGEENGSEHYAPTVQLLKAGIPVLGEKPISNQLEEGRKMVALAEKLKVPYAINLNHRFTPAAVRAKEWVQTGRLGQLHMINMRMWINNPVESSPWFHLRALHPHSLDVMRYFCGDVKRVAAFMLKGEERSIWSNTQVLLEFENGVIGNLVGSYDAGASYGLERCEVVGSKGRFVIEDACEQLTFYPRHSIETETYAYLGGMRSFNETFKSRISAFVDQLSDTVSYDEVDGSGRDALKAQTIIEAAIRSWETGTIVSIEDQALKSSQEVQPS</sequence>
<dbReference type="Pfam" id="PF22725">
    <property type="entry name" value="GFO_IDH_MocA_C3"/>
    <property type="match status" value="1"/>
</dbReference>
<dbReference type="InterPro" id="IPR055170">
    <property type="entry name" value="GFO_IDH_MocA-like_dom"/>
</dbReference>
<evidence type="ECO:0000313" key="3">
    <source>
        <dbReference type="EMBL" id="GGE36943.1"/>
    </source>
</evidence>
<dbReference type="GO" id="GO:0000166">
    <property type="term" value="F:nucleotide binding"/>
    <property type="evidence" value="ECO:0007669"/>
    <property type="project" value="InterPro"/>
</dbReference>
<protein>
    <submittedName>
        <fullName evidence="3">Oxidoreductase</fullName>
    </submittedName>
</protein>